<feature type="domain" description="ATP-grasp" evidence="6">
    <location>
        <begin position="3"/>
        <end position="63"/>
    </location>
</feature>
<evidence type="ECO:0000256" key="1">
    <source>
        <dbReference type="ARBA" id="ARBA00022598"/>
    </source>
</evidence>
<dbReference type="InterPro" id="IPR005479">
    <property type="entry name" value="CPAse_ATP-bd"/>
</dbReference>
<reference evidence="8" key="1">
    <citation type="submission" date="2023-09" db="UniProtKB">
        <authorList>
            <consortium name="Ensembl"/>
        </authorList>
    </citation>
    <scope>IDENTIFICATION</scope>
</reference>
<evidence type="ECO:0000256" key="5">
    <source>
        <dbReference type="PROSITE-ProRule" id="PRU00409"/>
    </source>
</evidence>
<name>A0A8C0XPX3_CASCN</name>
<dbReference type="Pfam" id="PF02785">
    <property type="entry name" value="Biotin_carb_C"/>
    <property type="match status" value="1"/>
</dbReference>
<proteinExistence type="predicted"/>
<accession>A0A8C0XPX3</accession>
<dbReference type="InterPro" id="IPR050856">
    <property type="entry name" value="Biotin_carboxylase_complex"/>
</dbReference>
<feature type="domain" description="Biotin carboxylation" evidence="7">
    <location>
        <begin position="1"/>
        <end position="185"/>
    </location>
</feature>
<evidence type="ECO:0000313" key="8">
    <source>
        <dbReference type="Ensembl" id="ENSCCNP00000031391.1"/>
    </source>
</evidence>
<keyword evidence="4" id="KW-0092">Biotin</keyword>
<evidence type="ECO:0000256" key="3">
    <source>
        <dbReference type="ARBA" id="ARBA00022840"/>
    </source>
</evidence>
<dbReference type="SUPFAM" id="SSF56059">
    <property type="entry name" value="Glutathione synthetase ATP-binding domain-like"/>
    <property type="match status" value="1"/>
</dbReference>
<evidence type="ECO:0000259" key="7">
    <source>
        <dbReference type="PROSITE" id="PS50979"/>
    </source>
</evidence>
<dbReference type="PANTHER" id="PTHR18866">
    <property type="entry name" value="CARBOXYLASE:PYRUVATE/ACETYL-COA/PROPIONYL-COA CARBOXYLASE"/>
    <property type="match status" value="1"/>
</dbReference>
<keyword evidence="2 5" id="KW-0547">Nucleotide-binding</keyword>
<protein>
    <submittedName>
        <fullName evidence="8">Uncharacterized protein</fullName>
    </submittedName>
</protein>
<dbReference type="GO" id="GO:0005524">
    <property type="term" value="F:ATP binding"/>
    <property type="evidence" value="ECO:0007669"/>
    <property type="project" value="UniProtKB-UniRule"/>
</dbReference>
<dbReference type="PANTHER" id="PTHR18866:SF33">
    <property type="entry name" value="METHYLCROTONOYL-COA CARBOXYLASE SUBUNIT ALPHA, MITOCHONDRIAL-RELATED"/>
    <property type="match status" value="1"/>
</dbReference>
<dbReference type="Pfam" id="PF02786">
    <property type="entry name" value="CPSase_L_D2"/>
    <property type="match status" value="1"/>
</dbReference>
<evidence type="ECO:0000259" key="6">
    <source>
        <dbReference type="PROSITE" id="PS50975"/>
    </source>
</evidence>
<dbReference type="InterPro" id="IPR011761">
    <property type="entry name" value="ATP-grasp"/>
</dbReference>
<dbReference type="GO" id="GO:0004658">
    <property type="term" value="F:propionyl-CoA carboxylase activity"/>
    <property type="evidence" value="ECO:0007669"/>
    <property type="project" value="TreeGrafter"/>
</dbReference>
<evidence type="ECO:0000256" key="2">
    <source>
        <dbReference type="ARBA" id="ARBA00022741"/>
    </source>
</evidence>
<sequence>MGEQAVALAKAVRYSSAGTVEFLVDSKKNFYFLEMNTRLQVEHPVTECITGLDLVQEMIRVAKGYPLRHKQADIPINGWAIECRVYAEDPYKSFGLPSIGRLSQYQEPTHLPGVLMLISMGIGSHIEKRYSSFLSYIIGYRVAHYLKISFSNSVTHNIALLREVIINSRFVKGDISTKFLSEVYPDGFKGLYALECFFVIRSSFKVIFKLYAQHYQVPVIKPDMAKWELSIKLHDEEHTVVASNNGSTFSWCDLELNPGPCSCKACSFATVPRPAL</sequence>
<dbReference type="PROSITE" id="PS00867">
    <property type="entry name" value="CPSASE_2"/>
    <property type="match status" value="1"/>
</dbReference>
<dbReference type="GO" id="GO:0046872">
    <property type="term" value="F:metal ion binding"/>
    <property type="evidence" value="ECO:0007669"/>
    <property type="project" value="InterPro"/>
</dbReference>
<dbReference type="InterPro" id="IPR005482">
    <property type="entry name" value="Biotin_COase_C"/>
</dbReference>
<dbReference type="InterPro" id="IPR011054">
    <property type="entry name" value="Rudment_hybrid_motif"/>
</dbReference>
<dbReference type="SMART" id="SM00878">
    <property type="entry name" value="Biotin_carb_C"/>
    <property type="match status" value="1"/>
</dbReference>
<dbReference type="PROSITE" id="PS50975">
    <property type="entry name" value="ATP_GRASP"/>
    <property type="match status" value="1"/>
</dbReference>
<dbReference type="GO" id="GO:0005739">
    <property type="term" value="C:mitochondrion"/>
    <property type="evidence" value="ECO:0007669"/>
    <property type="project" value="TreeGrafter"/>
</dbReference>
<dbReference type="InterPro" id="IPR011764">
    <property type="entry name" value="Biotin_carboxylation_dom"/>
</dbReference>
<dbReference type="PROSITE" id="PS50979">
    <property type="entry name" value="BC"/>
    <property type="match status" value="1"/>
</dbReference>
<dbReference type="Gene3D" id="3.30.470.20">
    <property type="entry name" value="ATP-grasp fold, B domain"/>
    <property type="match status" value="1"/>
</dbReference>
<keyword evidence="1" id="KW-0436">Ligase</keyword>
<keyword evidence="3 5" id="KW-0067">ATP-binding</keyword>
<evidence type="ECO:0000256" key="4">
    <source>
        <dbReference type="ARBA" id="ARBA00023267"/>
    </source>
</evidence>
<dbReference type="Ensembl" id="ENSCCNT00000039472.1">
    <property type="protein sequence ID" value="ENSCCNP00000031391.1"/>
    <property type="gene ID" value="ENSCCNG00000029907.1"/>
</dbReference>
<dbReference type="AlphaFoldDB" id="A0A8C0XPX3"/>
<organism evidence="8">
    <name type="scientific">Castor canadensis</name>
    <name type="common">American beaver</name>
    <dbReference type="NCBI Taxonomy" id="51338"/>
    <lineage>
        <taxon>Eukaryota</taxon>
        <taxon>Metazoa</taxon>
        <taxon>Chordata</taxon>
        <taxon>Craniata</taxon>
        <taxon>Vertebrata</taxon>
        <taxon>Euteleostomi</taxon>
        <taxon>Mammalia</taxon>
        <taxon>Eutheria</taxon>
        <taxon>Euarchontoglires</taxon>
        <taxon>Glires</taxon>
        <taxon>Rodentia</taxon>
        <taxon>Castorimorpha</taxon>
        <taxon>Castoridae</taxon>
        <taxon>Castor</taxon>
    </lineage>
</organism>
<dbReference type="SUPFAM" id="SSF51246">
    <property type="entry name" value="Rudiment single hybrid motif"/>
    <property type="match status" value="1"/>
</dbReference>